<proteinExistence type="predicted"/>
<dbReference type="Gene3D" id="2.160.20.120">
    <property type="match status" value="1"/>
</dbReference>
<evidence type="ECO:0000313" key="3">
    <source>
        <dbReference type="EMBL" id="GEQ84887.1"/>
    </source>
</evidence>
<organism evidence="3 4">
    <name type="scientific">Patiriisocius marinistellae</name>
    <dbReference type="NCBI Taxonomy" id="2494560"/>
    <lineage>
        <taxon>Bacteria</taxon>
        <taxon>Pseudomonadati</taxon>
        <taxon>Bacteroidota</taxon>
        <taxon>Flavobacteriia</taxon>
        <taxon>Flavobacteriales</taxon>
        <taxon>Flavobacteriaceae</taxon>
        <taxon>Patiriisocius</taxon>
    </lineage>
</organism>
<evidence type="ECO:0000313" key="4">
    <source>
        <dbReference type="Proteomes" id="UP000326994"/>
    </source>
</evidence>
<dbReference type="RefSeq" id="WP_151892819.1">
    <property type="nucleotide sequence ID" value="NZ_BKCF01000001.1"/>
</dbReference>
<evidence type="ECO:0000256" key="1">
    <source>
        <dbReference type="SAM" id="SignalP"/>
    </source>
</evidence>
<protein>
    <submittedName>
        <fullName evidence="3">DUF2807 domain-containing protein</fullName>
    </submittedName>
</protein>
<gene>
    <name evidence="3" type="ORF">ULMS_03950</name>
</gene>
<feature type="signal peptide" evidence="1">
    <location>
        <begin position="1"/>
        <end position="18"/>
    </location>
</feature>
<keyword evidence="4" id="KW-1185">Reference proteome</keyword>
<reference evidence="3 4" key="1">
    <citation type="submission" date="2019-08" db="EMBL/GenBank/DDBJ databases">
        <title>Ulvibacter marinistellae sp. nov., isolated from a starfish, Patiria pectinifera.</title>
        <authorList>
            <person name="Kawano K."/>
            <person name="Ushijima N."/>
            <person name="Kihara M."/>
            <person name="Itoh H."/>
        </authorList>
    </citation>
    <scope>NUCLEOTIDE SEQUENCE [LARGE SCALE GENOMIC DNA]</scope>
    <source>
        <strain evidence="3 4">KK4</strain>
    </source>
</reference>
<keyword evidence="1" id="KW-0732">Signal</keyword>
<dbReference type="Proteomes" id="UP000326994">
    <property type="component" value="Unassembled WGS sequence"/>
</dbReference>
<dbReference type="Pfam" id="PF10988">
    <property type="entry name" value="DUF2807"/>
    <property type="match status" value="1"/>
</dbReference>
<accession>A0A5J4FSC8</accession>
<dbReference type="AlphaFoldDB" id="A0A5J4FSC8"/>
<comment type="caution">
    <text evidence="3">The sequence shown here is derived from an EMBL/GenBank/DDBJ whole genome shotgun (WGS) entry which is preliminary data.</text>
</comment>
<dbReference type="OrthoDB" id="704821at2"/>
<name>A0A5J4FSC8_9FLAO</name>
<evidence type="ECO:0000259" key="2">
    <source>
        <dbReference type="Pfam" id="PF10988"/>
    </source>
</evidence>
<feature type="chain" id="PRO_5023941141" evidence="1">
    <location>
        <begin position="19"/>
        <end position="224"/>
    </location>
</feature>
<sequence length="224" mass="24352">MKNLFTLALVLLTTFTIAQNREETVPQFNEIKVFDLIEVELITADENKIVITGTNVDDVKVEVDDKDILKIRMKLDTRFNGNDTQVKVYHTGVTILDANEGGEITSAQTFKQENIIIRTQEGGEVRITLDVNNGEFKSVSGGSIQASGMIVSQEITVNSGGGFRGEDLKSQNTEVKVTAGGAADVYASEKVDAKVTAGGTITVYGNPKKINKKKRLGGKIIIKE</sequence>
<feature type="domain" description="Putative auto-transporter adhesin head GIN" evidence="2">
    <location>
        <begin position="27"/>
        <end position="207"/>
    </location>
</feature>
<dbReference type="InterPro" id="IPR021255">
    <property type="entry name" value="DUF2807"/>
</dbReference>
<dbReference type="EMBL" id="BKCF01000001">
    <property type="protein sequence ID" value="GEQ84887.1"/>
    <property type="molecule type" value="Genomic_DNA"/>
</dbReference>